<gene>
    <name evidence="2" type="ORF">ABMA28_000570</name>
</gene>
<feature type="compositionally biased region" description="Low complexity" evidence="1">
    <location>
        <begin position="95"/>
        <end position="107"/>
    </location>
</feature>
<evidence type="ECO:0000313" key="3">
    <source>
        <dbReference type="Proteomes" id="UP001549921"/>
    </source>
</evidence>
<protein>
    <submittedName>
        <fullName evidence="2">Uncharacterized protein</fullName>
    </submittedName>
</protein>
<feature type="region of interest" description="Disordered" evidence="1">
    <location>
        <begin position="227"/>
        <end position="282"/>
    </location>
</feature>
<dbReference type="EMBL" id="JBEDNZ010000001">
    <property type="protein sequence ID" value="KAL0852372.1"/>
    <property type="molecule type" value="Genomic_DNA"/>
</dbReference>
<dbReference type="AlphaFoldDB" id="A0ABD0TSM9"/>
<evidence type="ECO:0000256" key="1">
    <source>
        <dbReference type="SAM" id="MobiDB-lite"/>
    </source>
</evidence>
<organism evidence="2 3">
    <name type="scientific">Loxostege sticticalis</name>
    <name type="common">Beet webworm moth</name>
    <dbReference type="NCBI Taxonomy" id="481309"/>
    <lineage>
        <taxon>Eukaryota</taxon>
        <taxon>Metazoa</taxon>
        <taxon>Ecdysozoa</taxon>
        <taxon>Arthropoda</taxon>
        <taxon>Hexapoda</taxon>
        <taxon>Insecta</taxon>
        <taxon>Pterygota</taxon>
        <taxon>Neoptera</taxon>
        <taxon>Endopterygota</taxon>
        <taxon>Lepidoptera</taxon>
        <taxon>Glossata</taxon>
        <taxon>Ditrysia</taxon>
        <taxon>Pyraloidea</taxon>
        <taxon>Crambidae</taxon>
        <taxon>Pyraustinae</taxon>
        <taxon>Loxostege</taxon>
    </lineage>
</organism>
<feature type="region of interest" description="Disordered" evidence="1">
    <location>
        <begin position="89"/>
        <end position="121"/>
    </location>
</feature>
<dbReference type="Proteomes" id="UP001549921">
    <property type="component" value="Unassembled WGS sequence"/>
</dbReference>
<feature type="compositionally biased region" description="Polar residues" evidence="1">
    <location>
        <begin position="575"/>
        <end position="584"/>
    </location>
</feature>
<feature type="region of interest" description="Disordered" evidence="1">
    <location>
        <begin position="26"/>
        <end position="47"/>
    </location>
</feature>
<feature type="compositionally biased region" description="Basic and acidic residues" evidence="1">
    <location>
        <begin position="238"/>
        <end position="258"/>
    </location>
</feature>
<feature type="region of interest" description="Disordered" evidence="1">
    <location>
        <begin position="298"/>
        <end position="334"/>
    </location>
</feature>
<name>A0ABD0TSM9_LOXSC</name>
<feature type="compositionally biased region" description="Low complexity" evidence="1">
    <location>
        <begin position="304"/>
        <end position="313"/>
    </location>
</feature>
<sequence>MSDNNKKRTNSFRKLFPQLFFSQRSKEKLNSKAVKNQNTNPENTVISSNQYQNPQAITTKSCRVDDQSDENIYENLTATQRIHSDNKIFSQDIPSNHSSSSTLVSESVKNKSVTNSETNEIVNYRESDYTDYEARPQVPRKPQGEIFNSKSGYNSSVNNNLESIQYPDVYYHSLEKLTDKITPLDEIDIYRASKAQADPAPVGAEIKKVSTKFLISPKKEAEVRTIQPNRARSLSLDKNNERSRDRKFISKENSENINKKPYNYSAPTSPLPISHKIPNMPKTVSPYEHVRKTMIEAEEKRNSLSRSSNRNKSTPSPRNLDQTEARPMQPHKDNVKIDNVAIEKEKTRQRVEAFYWQKLKEQKQKEDEFLLRQSIDSPIRSHSTAYATTYSNSSCSTPNSFVIEPRSYSLPRGKDLMTYMTNQPLYSTSPFIRNAPERRTDTYIKGRSDFYKEQDVVYRHPEKLLVKNSITPMMGVQDQKPMPIFHRGSLTKEARDISQQTKRVSFEEQYLNSVTVQVNNVVNKKVGTNSKDTNECEKTVNARVECSPNALKVRSGPKGSLSTPPRPPVRTTSVNSIGKSTKVLNSKKYGNLPPGAQMIYSESESGSEAGEIQRILQNNSQKGE</sequence>
<comment type="caution">
    <text evidence="2">The sequence shown here is derived from an EMBL/GenBank/DDBJ whole genome shotgun (WGS) entry which is preliminary data.</text>
</comment>
<evidence type="ECO:0000313" key="2">
    <source>
        <dbReference type="EMBL" id="KAL0852372.1"/>
    </source>
</evidence>
<feature type="compositionally biased region" description="Polar residues" evidence="1">
    <location>
        <begin position="110"/>
        <end position="121"/>
    </location>
</feature>
<feature type="compositionally biased region" description="Polar residues" evidence="1">
    <location>
        <begin position="33"/>
        <end position="47"/>
    </location>
</feature>
<proteinExistence type="predicted"/>
<reference evidence="2 3" key="1">
    <citation type="submission" date="2024-06" db="EMBL/GenBank/DDBJ databases">
        <title>A chromosome-level genome assembly of beet webworm, Loxostege sticticalis.</title>
        <authorList>
            <person name="Zhang Y."/>
        </authorList>
    </citation>
    <scope>NUCLEOTIDE SEQUENCE [LARGE SCALE GENOMIC DNA]</scope>
    <source>
        <strain evidence="2">AQ028</strain>
        <tissue evidence="2">Male pupae</tissue>
    </source>
</reference>
<accession>A0ABD0TSM9</accession>
<feature type="compositionally biased region" description="Low complexity" evidence="1">
    <location>
        <begin position="601"/>
        <end position="610"/>
    </location>
</feature>
<feature type="region of interest" description="Disordered" evidence="1">
    <location>
        <begin position="550"/>
        <end position="611"/>
    </location>
</feature>